<dbReference type="RefSeq" id="WP_085681507.1">
    <property type="nucleotide sequence ID" value="NZ_CP020931.1"/>
</dbReference>
<accession>A0A1W6KCR7</accession>
<evidence type="ECO:0000256" key="1">
    <source>
        <dbReference type="ARBA" id="ARBA00008903"/>
    </source>
</evidence>
<reference evidence="2 3" key="1">
    <citation type="submission" date="2017-04" db="EMBL/GenBank/DDBJ databases">
        <title>Genome Sequence of Marinobacter salarius strain SMR5 Isolated from a culture of the Diatom Skeletonema marinoi.</title>
        <authorList>
            <person name="Topel M."/>
            <person name="Pinder M.I.M."/>
            <person name="Johansson O.N."/>
            <person name="Kourtchenko O."/>
            <person name="Godhe A."/>
            <person name="Clarke A.K."/>
        </authorList>
    </citation>
    <scope>NUCLEOTIDE SEQUENCE [LARGE SCALE GENOMIC DNA]</scope>
    <source>
        <strain evidence="2 3">SMR5</strain>
    </source>
</reference>
<dbReference type="PANTHER" id="PTHR13812">
    <property type="entry name" value="KETIMINE REDUCTASE MU-CRYSTALLIN"/>
    <property type="match status" value="1"/>
</dbReference>
<dbReference type="PANTHER" id="PTHR13812:SF19">
    <property type="entry name" value="KETIMINE REDUCTASE MU-CRYSTALLIN"/>
    <property type="match status" value="1"/>
</dbReference>
<proteinExistence type="inferred from homology"/>
<dbReference type="AlphaFoldDB" id="A0A1W6KCR7"/>
<evidence type="ECO:0000313" key="2">
    <source>
        <dbReference type="EMBL" id="ARM85234.1"/>
    </source>
</evidence>
<dbReference type="GeneID" id="77257116"/>
<dbReference type="GO" id="GO:0016491">
    <property type="term" value="F:oxidoreductase activity"/>
    <property type="evidence" value="ECO:0007669"/>
    <property type="project" value="UniProtKB-KW"/>
</dbReference>
<dbReference type="PIRSF" id="PIRSF001439">
    <property type="entry name" value="CryM"/>
    <property type="match status" value="1"/>
</dbReference>
<dbReference type="EMBL" id="CP020931">
    <property type="protein sequence ID" value="ARM85234.1"/>
    <property type="molecule type" value="Genomic_DNA"/>
</dbReference>
<dbReference type="STRING" id="1420917.AU15_08825"/>
<dbReference type="Pfam" id="PF02423">
    <property type="entry name" value="OCD_Mu_crystall"/>
    <property type="match status" value="1"/>
</dbReference>
<dbReference type="NCBIfam" id="NF004793">
    <property type="entry name" value="PRK06141.1"/>
    <property type="match status" value="1"/>
</dbReference>
<keyword evidence="2" id="KW-0560">Oxidoreductase</keyword>
<dbReference type="InterPro" id="IPR023401">
    <property type="entry name" value="ODC_N"/>
</dbReference>
<dbReference type="Gene3D" id="3.30.1780.10">
    <property type="entry name" value="ornithine cyclodeaminase, domain 1"/>
    <property type="match status" value="1"/>
</dbReference>
<dbReference type="EC" id="1.5.1.49" evidence="2"/>
<protein>
    <submittedName>
        <fullName evidence="2">Delta(1)-pyrroline-2-carboxylate reductase</fullName>
        <ecNumber evidence="2">1.5.1.49</ecNumber>
    </submittedName>
</protein>
<comment type="similarity">
    <text evidence="1">Belongs to the ornithine cyclodeaminase/mu-crystallin family.</text>
</comment>
<dbReference type="InterPro" id="IPR003462">
    <property type="entry name" value="ODC_Mu_crystall"/>
</dbReference>
<dbReference type="SUPFAM" id="SSF51735">
    <property type="entry name" value="NAD(P)-binding Rossmann-fold domains"/>
    <property type="match status" value="1"/>
</dbReference>
<dbReference type="InterPro" id="IPR036291">
    <property type="entry name" value="NAD(P)-bd_dom_sf"/>
</dbReference>
<evidence type="ECO:0000313" key="3">
    <source>
        <dbReference type="Proteomes" id="UP000193100"/>
    </source>
</evidence>
<gene>
    <name evidence="2" type="primary">lhpI</name>
    <name evidence="2" type="ORF">MARSALSMR5_03191</name>
</gene>
<organism evidence="2 3">
    <name type="scientific">Marinobacter salarius</name>
    <dbReference type="NCBI Taxonomy" id="1420917"/>
    <lineage>
        <taxon>Bacteria</taxon>
        <taxon>Pseudomonadati</taxon>
        <taxon>Pseudomonadota</taxon>
        <taxon>Gammaproteobacteria</taxon>
        <taxon>Pseudomonadales</taxon>
        <taxon>Marinobacteraceae</taxon>
        <taxon>Marinobacter</taxon>
    </lineage>
</organism>
<sequence>MQILNPEIVAENLPWNALVDQLERAFAGGIVTPPRHHHAVERQDGEATMLLMPAWEDQGGQPGYLGVKMVNVFPQNANRGMPAISGVYLLSDGATGQPLACIDGSELTRRRTAAASALAARYLAREDAETLVVVGTGKLAPMLIEAHASVRPIRRVVVYGRNLSKAEDLARSYSGYRKGQAAFESVTATDNLASVVPEADIVSAATLSTQPMIQGEWLKPGTHLDLVGAFRKNMRETDSECVARSDVFVDSYAGARGEAGDLHFAVNDGVFAMDKIQAELSELASGTHAGRNGDDAITLFKSVGVSLEDLAAAILVWENYSSSSKQGKA</sequence>
<dbReference type="GO" id="GO:0005737">
    <property type="term" value="C:cytoplasm"/>
    <property type="evidence" value="ECO:0007669"/>
    <property type="project" value="TreeGrafter"/>
</dbReference>
<dbReference type="GO" id="GO:0019752">
    <property type="term" value="P:carboxylic acid metabolic process"/>
    <property type="evidence" value="ECO:0007669"/>
    <property type="project" value="UniProtKB-ARBA"/>
</dbReference>
<dbReference type="FunFam" id="3.40.50.720:FF:000311">
    <property type="entry name" value="Ornithine cyclodeaminase"/>
    <property type="match status" value="1"/>
</dbReference>
<name>A0A1W6KCR7_9GAMM</name>
<dbReference type="Gene3D" id="3.40.50.720">
    <property type="entry name" value="NAD(P)-binding Rossmann-like Domain"/>
    <property type="match status" value="1"/>
</dbReference>
<dbReference type="Proteomes" id="UP000193100">
    <property type="component" value="Chromosome"/>
</dbReference>